<dbReference type="InterPro" id="IPR013839">
    <property type="entry name" value="DNAligase_adenylation"/>
</dbReference>
<dbReference type="Gene3D" id="3.30.470.30">
    <property type="entry name" value="DNA ligase/mRNA capping enzyme"/>
    <property type="match status" value="1"/>
</dbReference>
<evidence type="ECO:0000313" key="10">
    <source>
        <dbReference type="EMBL" id="AZL70952.1"/>
    </source>
</evidence>
<comment type="catalytic activity">
    <reaction evidence="6 7">
        <text>NAD(+) + (deoxyribonucleotide)n-3'-hydroxyl + 5'-phospho-(deoxyribonucleotide)m = (deoxyribonucleotide)n+m + AMP + beta-nicotinamide D-nucleotide.</text>
        <dbReference type="EC" id="6.5.1.2"/>
    </reaction>
</comment>
<dbReference type="Proteomes" id="UP000268230">
    <property type="component" value="Chromosome"/>
</dbReference>
<dbReference type="EC" id="6.5.1.2" evidence="7"/>
<dbReference type="SUPFAM" id="SSF56091">
    <property type="entry name" value="DNA ligase/mRNA capping enzyme, catalytic domain"/>
    <property type="match status" value="1"/>
</dbReference>
<keyword evidence="8" id="KW-0732">Signal</keyword>
<protein>
    <recommendedName>
        <fullName evidence="7">DNA ligase B</fullName>
        <ecNumber evidence="7">6.5.1.2</ecNumber>
    </recommendedName>
    <alternativeName>
        <fullName evidence="7">Polydeoxyribonucleotide synthase [NAD(+)] B</fullName>
    </alternativeName>
</protein>
<dbReference type="SUPFAM" id="SSF50249">
    <property type="entry name" value="Nucleic acid-binding proteins"/>
    <property type="match status" value="1"/>
</dbReference>
<feature type="signal peptide" evidence="8">
    <location>
        <begin position="1"/>
        <end position="19"/>
    </location>
</feature>
<reference evidence="10 11" key="1">
    <citation type="submission" date="2018-12" db="EMBL/GenBank/DDBJ databases">
        <authorList>
            <person name="Li S."/>
            <person name="Yang R."/>
            <person name="Chen G."/>
            <person name="Zou L."/>
            <person name="Zhang C."/>
            <person name="Chen Y."/>
            <person name="Liu Z."/>
            <person name="Li Y."/>
            <person name="Yan Y."/>
            <person name="Huang M."/>
            <person name="Chen T."/>
        </authorList>
    </citation>
    <scope>NUCLEOTIDE SEQUENCE [LARGE SCALE GENOMIC DNA]</scope>
    <source>
        <strain evidence="10 11">1257</strain>
    </source>
</reference>
<dbReference type="InterPro" id="IPR010994">
    <property type="entry name" value="RuvA_2-like"/>
</dbReference>
<dbReference type="Gene3D" id="2.40.50.140">
    <property type="entry name" value="Nucleic acid-binding proteins"/>
    <property type="match status" value="1"/>
</dbReference>
<dbReference type="OrthoDB" id="9759736at2"/>
<evidence type="ECO:0000256" key="5">
    <source>
        <dbReference type="ARBA" id="ARBA00023204"/>
    </source>
</evidence>
<dbReference type="AlphaFoldDB" id="A0A3Q8U3X5"/>
<feature type="active site" description="N6-AMP-lysine intermediate" evidence="7">
    <location>
        <position position="124"/>
    </location>
</feature>
<dbReference type="GO" id="GO:0006281">
    <property type="term" value="P:DNA repair"/>
    <property type="evidence" value="ECO:0007669"/>
    <property type="project" value="UniProtKB-KW"/>
</dbReference>
<keyword evidence="3 7" id="KW-0227">DNA damage</keyword>
<dbReference type="InterPro" id="IPR050326">
    <property type="entry name" value="NAD_dep_DNA_ligaseB"/>
</dbReference>
<evidence type="ECO:0000313" key="11">
    <source>
        <dbReference type="Proteomes" id="UP000268230"/>
    </source>
</evidence>
<dbReference type="InterPro" id="IPR012340">
    <property type="entry name" value="NA-bd_OB-fold"/>
</dbReference>
<evidence type="ECO:0000256" key="6">
    <source>
        <dbReference type="ARBA" id="ARBA00034005"/>
    </source>
</evidence>
<dbReference type="KEGG" id="pory:EJA05_25845"/>
<dbReference type="SMART" id="SM00532">
    <property type="entry name" value="LIGANc"/>
    <property type="match status" value="1"/>
</dbReference>
<dbReference type="Gene3D" id="1.10.287.610">
    <property type="entry name" value="Helix hairpin bin"/>
    <property type="match status" value="1"/>
</dbReference>
<dbReference type="InterPro" id="IPR013840">
    <property type="entry name" value="DNAligase_N"/>
</dbReference>
<evidence type="ECO:0000256" key="8">
    <source>
        <dbReference type="SAM" id="SignalP"/>
    </source>
</evidence>
<evidence type="ECO:0000256" key="7">
    <source>
        <dbReference type="HAMAP-Rule" id="MF_01587"/>
    </source>
</evidence>
<evidence type="ECO:0000256" key="2">
    <source>
        <dbReference type="ARBA" id="ARBA00022705"/>
    </source>
</evidence>
<dbReference type="Pfam" id="PF03120">
    <property type="entry name" value="OB_DNA_ligase"/>
    <property type="match status" value="1"/>
</dbReference>
<evidence type="ECO:0000256" key="3">
    <source>
        <dbReference type="ARBA" id="ARBA00022763"/>
    </source>
</evidence>
<evidence type="ECO:0000256" key="1">
    <source>
        <dbReference type="ARBA" id="ARBA00022598"/>
    </source>
</evidence>
<feature type="domain" description="NAD-dependent DNA ligase N-terminal" evidence="9">
    <location>
        <begin position="29"/>
        <end position="426"/>
    </location>
</feature>
<dbReference type="Gene3D" id="1.10.150.20">
    <property type="entry name" value="5' to 3' exonuclease, C-terminal subdomain"/>
    <property type="match status" value="1"/>
</dbReference>
<feature type="chain" id="PRO_5018549058" description="DNA ligase B" evidence="8">
    <location>
        <begin position="20"/>
        <end position="556"/>
    </location>
</feature>
<comment type="similarity">
    <text evidence="7">Belongs to the NAD-dependent DNA ligase family. LigB subfamily.</text>
</comment>
<dbReference type="NCBIfam" id="NF005987">
    <property type="entry name" value="PRK08097.1"/>
    <property type="match status" value="1"/>
</dbReference>
<dbReference type="InterPro" id="IPR020923">
    <property type="entry name" value="DNA_ligase_B"/>
</dbReference>
<dbReference type="HAMAP" id="MF_01587">
    <property type="entry name" value="DNA_ligase_B"/>
    <property type="match status" value="1"/>
</dbReference>
<gene>
    <name evidence="7 10" type="primary">ligB</name>
    <name evidence="10" type="ORF">EJA05_25845</name>
</gene>
<keyword evidence="5 7" id="KW-0234">DNA repair</keyword>
<proteinExistence type="inferred from homology"/>
<dbReference type="PANTHER" id="PTHR47810:SF1">
    <property type="entry name" value="DNA LIGASE B"/>
    <property type="match status" value="1"/>
</dbReference>
<dbReference type="Pfam" id="PF01653">
    <property type="entry name" value="DNA_ligase_aden"/>
    <property type="match status" value="1"/>
</dbReference>
<keyword evidence="1 7" id="KW-0436">Ligase</keyword>
<dbReference type="GO" id="GO:0003911">
    <property type="term" value="F:DNA ligase (NAD+) activity"/>
    <property type="evidence" value="ECO:0007669"/>
    <property type="project" value="UniProtKB-UniRule"/>
</dbReference>
<dbReference type="EMBL" id="CP034338">
    <property type="protein sequence ID" value="AZL70952.1"/>
    <property type="molecule type" value="Genomic_DNA"/>
</dbReference>
<dbReference type="GO" id="GO:0006260">
    <property type="term" value="P:DNA replication"/>
    <property type="evidence" value="ECO:0007669"/>
    <property type="project" value="UniProtKB-KW"/>
</dbReference>
<comment type="function">
    <text evidence="7">Catalyzes the formation of phosphodiester linkages between 5'-phosphoryl and 3'-hydroxyl groups in double-stranded DNA using NAD as a coenzyme and as the energy source for the reaction.</text>
</comment>
<dbReference type="InterPro" id="IPR004150">
    <property type="entry name" value="NAD_DNA_ligase_OB"/>
</dbReference>
<evidence type="ECO:0000256" key="4">
    <source>
        <dbReference type="ARBA" id="ARBA00023027"/>
    </source>
</evidence>
<accession>A0A3Q8U3X5</accession>
<dbReference type="PANTHER" id="PTHR47810">
    <property type="entry name" value="DNA LIGASE"/>
    <property type="match status" value="1"/>
</dbReference>
<dbReference type="SUPFAM" id="SSF47781">
    <property type="entry name" value="RuvA domain 2-like"/>
    <property type="match status" value="1"/>
</dbReference>
<keyword evidence="4 7" id="KW-0520">NAD</keyword>
<sequence length="556" mass="62335">MSLRMLFVLLYAYLAPANAEPCPDWNTTRARTEVAHLRQTLAHWDDHYHRQGIALVADELYDQSRQQLLTLQTCFNLPGSDNPLASARGPIPHPVPHIGVDKLADEQAVHNWLLGKKDVWIQPKIDGVAVSLIFRQGRLSQLLSRGDGTQGHDWSRHIPRLNGVLHELPQPLDTVFQGELYWRLEGHVQAEAGSANARGIVAGLLARKQLSDVQGAGIGLFVWDWPTGPDTQAERLAQLATLGFADSLRHSVAISTFEEAAHWRQHWYRTALPFATDGVILRQDSRPPAERWQARTPYWIAAWKYPFRQALAQVRGVHFRIGRTGRITPLLQLEPLRLDDRQISQLSLGSLTRWQQLDIRPGDQVAVSLAGLTIPRLDSVVHRSPQRTPVIAPDPAEHHALSCWQASERCQQQFLARLAWLSGKQGLNMPGTGPGTWQRLIDSGRLTTLADWLDLDRDTLATLPGIAQARADHLQHAFAQARQQPFERWLRALGVPAPAALKLGHDWSTLASRNIEQWLAEPGIGPGRATQLRGFFNHEQVQALALQLRQHAIEGF</sequence>
<organism evidence="10 11">
    <name type="scientific">Pseudomonas entomophila</name>
    <dbReference type="NCBI Taxonomy" id="312306"/>
    <lineage>
        <taxon>Bacteria</taxon>
        <taxon>Pseudomonadati</taxon>
        <taxon>Pseudomonadota</taxon>
        <taxon>Gammaproteobacteria</taxon>
        <taxon>Pseudomonadales</taxon>
        <taxon>Pseudomonadaceae</taxon>
        <taxon>Pseudomonas</taxon>
    </lineage>
</organism>
<name>A0A3Q8U3X5_9PSED</name>
<keyword evidence="2 7" id="KW-0235">DNA replication</keyword>
<evidence type="ECO:0000259" key="9">
    <source>
        <dbReference type="SMART" id="SM00532"/>
    </source>
</evidence>